<dbReference type="InterPro" id="IPR015018">
    <property type="entry name" value="DUF1905"/>
</dbReference>
<gene>
    <name evidence="1" type="ORF">BKA08_001114</name>
</gene>
<dbReference type="Gene3D" id="2.40.30.100">
    <property type="entry name" value="AF2212/PG0164-like"/>
    <property type="match status" value="1"/>
</dbReference>
<accession>A0A7Y9F039</accession>
<sequence length="148" mass="15900">MCFETTLTAFGNNTGIVVPEEVIAQLGAGRRPPVEVDVNGYEYRSTVAVMRGQYLISLSAAVRAATGLAGGDQIRVALTVADSPRTVDVPVDFAAALDADGAARGFFDDLSNSLQRYHVDNINAAKSPDTRQRRIDKAVSLFLDGKRR</sequence>
<proteinExistence type="predicted"/>
<evidence type="ECO:0000313" key="2">
    <source>
        <dbReference type="Proteomes" id="UP000516957"/>
    </source>
</evidence>
<protein>
    <submittedName>
        <fullName evidence="1">Antitoxin component of MazEF toxin-antitoxin module</fullName>
    </submittedName>
</protein>
<dbReference type="Pfam" id="PF08922">
    <property type="entry name" value="DUF1905"/>
    <property type="match status" value="1"/>
</dbReference>
<dbReference type="SUPFAM" id="SSF141694">
    <property type="entry name" value="AF2212/PG0164-like"/>
    <property type="match status" value="1"/>
</dbReference>
<reference evidence="1 2" key="1">
    <citation type="submission" date="2020-07" db="EMBL/GenBank/DDBJ databases">
        <title>Sequencing the genomes of 1000 actinobacteria strains.</title>
        <authorList>
            <person name="Klenk H.-P."/>
        </authorList>
    </citation>
    <scope>NUCLEOTIDE SEQUENCE [LARGE SCALE GENOMIC DNA]</scope>
    <source>
        <strain evidence="1 2">DSM 18965</strain>
    </source>
</reference>
<dbReference type="Proteomes" id="UP000516957">
    <property type="component" value="Unassembled WGS sequence"/>
</dbReference>
<dbReference type="RefSeq" id="WP_179614716.1">
    <property type="nucleotide sequence ID" value="NZ_CP059163.1"/>
</dbReference>
<organism evidence="1 2">
    <name type="scientific">Nocardioides marinisabuli</name>
    <dbReference type="NCBI Taxonomy" id="419476"/>
    <lineage>
        <taxon>Bacteria</taxon>
        <taxon>Bacillati</taxon>
        <taxon>Actinomycetota</taxon>
        <taxon>Actinomycetes</taxon>
        <taxon>Propionibacteriales</taxon>
        <taxon>Nocardioidaceae</taxon>
        <taxon>Nocardioides</taxon>
    </lineage>
</organism>
<dbReference type="AlphaFoldDB" id="A0A7Y9F039"/>
<comment type="caution">
    <text evidence="1">The sequence shown here is derived from an EMBL/GenBank/DDBJ whole genome shotgun (WGS) entry which is preliminary data.</text>
</comment>
<keyword evidence="2" id="KW-1185">Reference proteome</keyword>
<dbReference type="Pfam" id="PF13376">
    <property type="entry name" value="OmdA"/>
    <property type="match status" value="1"/>
</dbReference>
<evidence type="ECO:0000313" key="1">
    <source>
        <dbReference type="EMBL" id="NYD56876.1"/>
    </source>
</evidence>
<name>A0A7Y9F039_9ACTN</name>
<dbReference type="EMBL" id="JACCBE010000001">
    <property type="protein sequence ID" value="NYD56876.1"/>
    <property type="molecule type" value="Genomic_DNA"/>
</dbReference>
<dbReference type="InterPro" id="IPR037079">
    <property type="entry name" value="AF2212/PG0164-like_sf"/>
</dbReference>